<feature type="region of interest" description="Disordered" evidence="1">
    <location>
        <begin position="569"/>
        <end position="595"/>
    </location>
</feature>
<feature type="transmembrane region" description="Helical" evidence="2">
    <location>
        <begin position="696"/>
        <end position="716"/>
    </location>
</feature>
<evidence type="ECO:0000313" key="3">
    <source>
        <dbReference type="EnsemblProtists" id="EOD07760"/>
    </source>
</evidence>
<dbReference type="Proteomes" id="UP000013827">
    <property type="component" value="Unassembled WGS sequence"/>
</dbReference>
<dbReference type="KEGG" id="ehx:EMIHUDRAFT_465741"/>
<reference evidence="3" key="2">
    <citation type="submission" date="2024-10" db="UniProtKB">
        <authorList>
            <consortium name="EnsemblProtists"/>
        </authorList>
    </citation>
    <scope>IDENTIFICATION</scope>
</reference>
<dbReference type="AlphaFoldDB" id="A0A0D3I925"/>
<keyword evidence="2" id="KW-0812">Transmembrane</keyword>
<dbReference type="PaxDb" id="2903-EOD07760"/>
<evidence type="ECO:0000313" key="4">
    <source>
        <dbReference type="Proteomes" id="UP000013827"/>
    </source>
</evidence>
<dbReference type="HOGENOM" id="CLU_376181_0_0_1"/>
<keyword evidence="2" id="KW-0472">Membrane</keyword>
<feature type="transmembrane region" description="Helical" evidence="2">
    <location>
        <begin position="303"/>
        <end position="323"/>
    </location>
</feature>
<feature type="compositionally biased region" description="Acidic residues" evidence="1">
    <location>
        <begin position="569"/>
        <end position="583"/>
    </location>
</feature>
<feature type="transmembrane region" description="Helical" evidence="2">
    <location>
        <begin position="132"/>
        <end position="149"/>
    </location>
</feature>
<sequence>MAAATLAAAPAVATLPEPGPVASGPLAFVHATPLPSLPLPALPFAVAYAPAAPAWLLATPPPSPPVWPEGGGGGELGAPLAASPPAPEPLGADPKPQADAWEALRTAPMYAAVGGAGILAVVGVFITYRPAFLLAMACGVAGVGAVLAFDLARSRLLPKAGCAAALAVAGELAGFRQREVESQDDELGTAVVSGAFGVWVGLQPATQLPAPLKWAAVGALLLLALCADAVVYRGQPLPSALWKSELCPLPLPTPLHLFCVPLVAGVSAFDLPPRLAPGLGSLAKVPGALLAPPDGWRLHMPTVVLLGGVSAILPMALNARAYMVEWGVPTEEPARQGLFLYVDELPTVDWVFSAGVVPSSIVLSGAAVFAEGAALCRSRTRLQFALERSRAARGVAPRDVKYVLSFFWAIAALSLATLIGASWSTPAAENGSSVAAFNSLRGAAHEPAAARAVRRILLVVCPLAVAGHAPTAVVQLEMGYRLSLPPLKFVAGLCCGLMHSLQPYSPPRSLLLAAVVATLLSAIHAVAYLRTGDTSWLGGVPHPLAFPFALPTLCAHAVTSFRGQAEESAAEEAAAEAAGEAEEAAGREAEEGEAGCAGAGAGGGAASAGMLGRSASMTCHGEPAALISSPAGVTTLLLRTRVRAELEERLRNGLRPTARVCAFYVAVAFGAMLGAHEKLSCYNSTSGPAARRLGDARFLFLWGSFHAPMGLSLWACSAGGAAKAKALASKLTLAGVEA</sequence>
<dbReference type="EnsemblProtists" id="EOD07760">
    <property type="protein sequence ID" value="EOD07760"/>
    <property type="gene ID" value="EMIHUDRAFT_465741"/>
</dbReference>
<evidence type="ECO:0000256" key="1">
    <source>
        <dbReference type="SAM" id="MobiDB-lite"/>
    </source>
</evidence>
<evidence type="ECO:0000256" key="2">
    <source>
        <dbReference type="SAM" id="Phobius"/>
    </source>
</evidence>
<feature type="transmembrane region" description="Helical" evidence="2">
    <location>
        <begin position="107"/>
        <end position="126"/>
    </location>
</feature>
<keyword evidence="2" id="KW-1133">Transmembrane helix</keyword>
<feature type="transmembrane region" description="Helical" evidence="2">
    <location>
        <begin position="350"/>
        <end position="370"/>
    </location>
</feature>
<dbReference type="GeneID" id="17253891"/>
<proteinExistence type="predicted"/>
<protein>
    <submittedName>
        <fullName evidence="3">Uncharacterized protein</fullName>
    </submittedName>
</protein>
<feature type="transmembrane region" description="Helical" evidence="2">
    <location>
        <begin position="402"/>
        <end position="423"/>
    </location>
</feature>
<name>A0A0D3I925_EMIH1</name>
<accession>A0A0D3I925</accession>
<dbReference type="RefSeq" id="XP_005760189.1">
    <property type="nucleotide sequence ID" value="XM_005760132.1"/>
</dbReference>
<feature type="region of interest" description="Disordered" evidence="1">
    <location>
        <begin position="65"/>
        <end position="96"/>
    </location>
</feature>
<organism evidence="3 4">
    <name type="scientific">Emiliania huxleyi (strain CCMP1516)</name>
    <dbReference type="NCBI Taxonomy" id="280463"/>
    <lineage>
        <taxon>Eukaryota</taxon>
        <taxon>Haptista</taxon>
        <taxon>Haptophyta</taxon>
        <taxon>Prymnesiophyceae</taxon>
        <taxon>Isochrysidales</taxon>
        <taxon>Noelaerhabdaceae</taxon>
        <taxon>Emiliania</taxon>
    </lineage>
</organism>
<feature type="transmembrane region" description="Helical" evidence="2">
    <location>
        <begin position="510"/>
        <end position="529"/>
    </location>
</feature>
<reference evidence="4" key="1">
    <citation type="journal article" date="2013" name="Nature">
        <title>Pan genome of the phytoplankton Emiliania underpins its global distribution.</title>
        <authorList>
            <person name="Read B.A."/>
            <person name="Kegel J."/>
            <person name="Klute M.J."/>
            <person name="Kuo A."/>
            <person name="Lefebvre S.C."/>
            <person name="Maumus F."/>
            <person name="Mayer C."/>
            <person name="Miller J."/>
            <person name="Monier A."/>
            <person name="Salamov A."/>
            <person name="Young J."/>
            <person name="Aguilar M."/>
            <person name="Claverie J.M."/>
            <person name="Frickenhaus S."/>
            <person name="Gonzalez K."/>
            <person name="Herman E.K."/>
            <person name="Lin Y.C."/>
            <person name="Napier J."/>
            <person name="Ogata H."/>
            <person name="Sarno A.F."/>
            <person name="Shmutz J."/>
            <person name="Schroeder D."/>
            <person name="de Vargas C."/>
            <person name="Verret F."/>
            <person name="von Dassow P."/>
            <person name="Valentin K."/>
            <person name="Van de Peer Y."/>
            <person name="Wheeler G."/>
            <person name="Dacks J.B."/>
            <person name="Delwiche C.F."/>
            <person name="Dyhrman S.T."/>
            <person name="Glockner G."/>
            <person name="John U."/>
            <person name="Richards T."/>
            <person name="Worden A.Z."/>
            <person name="Zhang X."/>
            <person name="Grigoriev I.V."/>
            <person name="Allen A.E."/>
            <person name="Bidle K."/>
            <person name="Borodovsky M."/>
            <person name="Bowler C."/>
            <person name="Brownlee C."/>
            <person name="Cock J.M."/>
            <person name="Elias M."/>
            <person name="Gladyshev V.N."/>
            <person name="Groth M."/>
            <person name="Guda C."/>
            <person name="Hadaegh A."/>
            <person name="Iglesias-Rodriguez M.D."/>
            <person name="Jenkins J."/>
            <person name="Jones B.M."/>
            <person name="Lawson T."/>
            <person name="Leese F."/>
            <person name="Lindquist E."/>
            <person name="Lobanov A."/>
            <person name="Lomsadze A."/>
            <person name="Malik S.B."/>
            <person name="Marsh M.E."/>
            <person name="Mackinder L."/>
            <person name="Mock T."/>
            <person name="Mueller-Roeber B."/>
            <person name="Pagarete A."/>
            <person name="Parker M."/>
            <person name="Probert I."/>
            <person name="Quesneville H."/>
            <person name="Raines C."/>
            <person name="Rensing S.A."/>
            <person name="Riano-Pachon D.M."/>
            <person name="Richier S."/>
            <person name="Rokitta S."/>
            <person name="Shiraiwa Y."/>
            <person name="Soanes D.M."/>
            <person name="van der Giezen M."/>
            <person name="Wahlund T.M."/>
            <person name="Williams B."/>
            <person name="Wilson W."/>
            <person name="Wolfe G."/>
            <person name="Wurch L.L."/>
        </authorList>
    </citation>
    <scope>NUCLEOTIDE SEQUENCE</scope>
</reference>
<keyword evidence="4" id="KW-1185">Reference proteome</keyword>